<dbReference type="GO" id="GO:0005886">
    <property type="term" value="C:plasma membrane"/>
    <property type="evidence" value="ECO:0007669"/>
    <property type="project" value="TreeGrafter"/>
</dbReference>
<dbReference type="InterPro" id="IPR001482">
    <property type="entry name" value="T2SS/T4SS_dom"/>
</dbReference>
<keyword evidence="3" id="KW-0067">ATP-binding</keyword>
<evidence type="ECO:0000259" key="4">
    <source>
        <dbReference type="SMART" id="SM00382"/>
    </source>
</evidence>
<evidence type="ECO:0000256" key="1">
    <source>
        <dbReference type="ARBA" id="ARBA00006611"/>
    </source>
</evidence>
<protein>
    <recommendedName>
        <fullName evidence="4">AAA+ ATPase domain-containing protein</fullName>
    </recommendedName>
</protein>
<evidence type="ECO:0000313" key="6">
    <source>
        <dbReference type="Proteomes" id="UP000229976"/>
    </source>
</evidence>
<gene>
    <name evidence="5" type="ORF">COX37_02975</name>
</gene>
<dbReference type="AlphaFoldDB" id="A0A2G9YTR4"/>
<dbReference type="SUPFAM" id="SSF52540">
    <property type="entry name" value="P-loop containing nucleoside triphosphate hydrolases"/>
    <property type="match status" value="1"/>
</dbReference>
<proteinExistence type="inferred from homology"/>
<dbReference type="Gene3D" id="3.40.50.300">
    <property type="entry name" value="P-loop containing nucleotide triphosphate hydrolases"/>
    <property type="match status" value="1"/>
</dbReference>
<reference evidence="5 6" key="1">
    <citation type="submission" date="2017-09" db="EMBL/GenBank/DDBJ databases">
        <title>Depth-based differentiation of microbial function through sediment-hosted aquifers and enrichment of novel symbionts in the deep terrestrial subsurface.</title>
        <authorList>
            <person name="Probst A.J."/>
            <person name="Ladd B."/>
            <person name="Jarett J.K."/>
            <person name="Geller-Mcgrath D.E."/>
            <person name="Sieber C.M."/>
            <person name="Emerson J.B."/>
            <person name="Anantharaman K."/>
            <person name="Thomas B.C."/>
            <person name="Malmstrom R."/>
            <person name="Stieglmeier M."/>
            <person name="Klingl A."/>
            <person name="Woyke T."/>
            <person name="Ryan C.M."/>
            <person name="Banfield J.F."/>
        </authorList>
    </citation>
    <scope>NUCLEOTIDE SEQUENCE [LARGE SCALE GENOMIC DNA]</scope>
    <source>
        <strain evidence="5">CG23_combo_of_CG06-09_8_20_14_all_39_17</strain>
    </source>
</reference>
<name>A0A2G9YTR4_9BACT</name>
<dbReference type="GO" id="GO:0016887">
    <property type="term" value="F:ATP hydrolysis activity"/>
    <property type="evidence" value="ECO:0007669"/>
    <property type="project" value="TreeGrafter"/>
</dbReference>
<dbReference type="SMART" id="SM00382">
    <property type="entry name" value="AAA"/>
    <property type="match status" value="1"/>
</dbReference>
<dbReference type="InterPro" id="IPR007831">
    <property type="entry name" value="T2SS_GspE_N"/>
</dbReference>
<evidence type="ECO:0000256" key="3">
    <source>
        <dbReference type="ARBA" id="ARBA00022840"/>
    </source>
</evidence>
<feature type="domain" description="AAA+ ATPase" evidence="4">
    <location>
        <begin position="312"/>
        <end position="435"/>
    </location>
</feature>
<dbReference type="InterPro" id="IPR003593">
    <property type="entry name" value="AAA+_ATPase"/>
</dbReference>
<dbReference type="GO" id="GO:0005524">
    <property type="term" value="F:ATP binding"/>
    <property type="evidence" value="ECO:0007669"/>
    <property type="project" value="UniProtKB-KW"/>
</dbReference>
<dbReference type="Pfam" id="PF05157">
    <property type="entry name" value="MshEN"/>
    <property type="match status" value="1"/>
</dbReference>
<comment type="similarity">
    <text evidence="1">Belongs to the GSP E family.</text>
</comment>
<evidence type="ECO:0000313" key="5">
    <source>
        <dbReference type="EMBL" id="PIP22626.1"/>
    </source>
</evidence>
<evidence type="ECO:0000256" key="2">
    <source>
        <dbReference type="ARBA" id="ARBA00022741"/>
    </source>
</evidence>
<dbReference type="PANTHER" id="PTHR30258:SF1">
    <property type="entry name" value="PROTEIN TRANSPORT PROTEIN HOFB HOMOLOG"/>
    <property type="match status" value="1"/>
</dbReference>
<dbReference type="InterPro" id="IPR027417">
    <property type="entry name" value="P-loop_NTPase"/>
</dbReference>
<dbReference type="PANTHER" id="PTHR30258">
    <property type="entry name" value="TYPE II SECRETION SYSTEM PROTEIN GSPE-RELATED"/>
    <property type="match status" value="1"/>
</dbReference>
<dbReference type="Pfam" id="PF00437">
    <property type="entry name" value="T2SSE"/>
    <property type="match status" value="1"/>
</dbReference>
<dbReference type="SUPFAM" id="SSF160246">
    <property type="entry name" value="EspE N-terminal domain-like"/>
    <property type="match status" value="1"/>
</dbReference>
<dbReference type="EMBL" id="PCRO01000036">
    <property type="protein sequence ID" value="PIP22626.1"/>
    <property type="molecule type" value="Genomic_DNA"/>
</dbReference>
<accession>A0A2G9YTR4</accession>
<sequence>MSLIQELAKKGVLPQEKATQLEYEINKSGEKEEQVIMDKGLVSEEIVFETKSEYLGVPLKKDVEDISPEILKLIPEETAVYYKMVPLGEGKGNLLDVGMIYPEDLKAQEALSFLSREKKFNSQIFLISFSVFNKVSNQYKNFKKEVRSALDDLRNELDDKESPSGRDVETEAISEDAPITKIVAVILRHAVEGGASDIHIEPTKEQLRVRFRFIGVLHSSIFLPIKIAPAVVARIKILSGLKLDETRIPQDGRFSTKIGNRNVDFRVSTFPTTLGEKVVIRVLDSTMGLKKIDDLGMEGRNKRIFESSIKKPYGLILVVGPTGSGKSTTIYAILNALNKDSVNIVTLEDPAEYFIEGVNQSQIRPEIGYSFGSGLRHILRQDPNIIMIGEIRDGETASLAMNASLTGHLVLSTLHTSGALSALPRLFDLGVESYLIAPTLNCIISQRLIRVLCNDCKKKSVLNKQTMEILLKEIGNMPPSAKKDIDVASLKIFEPVGCKKCNDTGFSGRIAIYEILEMTKELANIDLKNFDSRKLEEEAKRQEMTTMKQDGILKVLKGIVSIEEVLRVTKEQ</sequence>
<organism evidence="5 6">
    <name type="scientific">Candidatus Nealsonbacteria bacterium CG23_combo_of_CG06-09_8_20_14_all_39_17</name>
    <dbReference type="NCBI Taxonomy" id="1974722"/>
    <lineage>
        <taxon>Bacteria</taxon>
        <taxon>Candidatus Nealsoniibacteriota</taxon>
    </lineage>
</organism>
<comment type="caution">
    <text evidence="5">The sequence shown here is derived from an EMBL/GenBank/DDBJ whole genome shotgun (WGS) entry which is preliminary data.</text>
</comment>
<dbReference type="InterPro" id="IPR037257">
    <property type="entry name" value="T2SS_E_N_sf"/>
</dbReference>
<keyword evidence="2" id="KW-0547">Nucleotide-binding</keyword>
<dbReference type="CDD" id="cd01129">
    <property type="entry name" value="PulE-GspE-like"/>
    <property type="match status" value="1"/>
</dbReference>
<dbReference type="Gene3D" id="3.30.450.90">
    <property type="match status" value="1"/>
</dbReference>
<dbReference type="Proteomes" id="UP000229976">
    <property type="component" value="Unassembled WGS sequence"/>
</dbReference>